<dbReference type="AlphaFoldDB" id="A0A2M9ZMN6"/>
<keyword evidence="3" id="KW-1185">Reference proteome</keyword>
<dbReference type="OrthoDB" id="335816at2"/>
<dbReference type="EMBL" id="NPDY01000005">
    <property type="protein sequence ID" value="PJZ70116.1"/>
    <property type="molecule type" value="Genomic_DNA"/>
</dbReference>
<evidence type="ECO:0000313" key="3">
    <source>
        <dbReference type="Proteomes" id="UP000231962"/>
    </source>
</evidence>
<dbReference type="Gene3D" id="3.40.50.1110">
    <property type="entry name" value="SGNH hydrolase"/>
    <property type="match status" value="1"/>
</dbReference>
<dbReference type="Proteomes" id="UP000231990">
    <property type="component" value="Unassembled WGS sequence"/>
</dbReference>
<dbReference type="RefSeq" id="WP_100713452.1">
    <property type="nucleotide sequence ID" value="NZ_NPDY01000005.1"/>
</dbReference>
<dbReference type="Proteomes" id="UP000231962">
    <property type="component" value="Unassembled WGS sequence"/>
</dbReference>
<evidence type="ECO:0000313" key="2">
    <source>
        <dbReference type="EMBL" id="PJZ73305.1"/>
    </source>
</evidence>
<dbReference type="NCBIfam" id="NF047475">
    <property type="entry name" value="GDSL_LA_2490"/>
    <property type="match status" value="1"/>
</dbReference>
<evidence type="ECO:0000313" key="1">
    <source>
        <dbReference type="EMBL" id="PJZ70116.1"/>
    </source>
</evidence>
<name>A0A2M9ZMN6_9LEPT</name>
<dbReference type="GO" id="GO:0016788">
    <property type="term" value="F:hydrolase activity, acting on ester bonds"/>
    <property type="evidence" value="ECO:0007669"/>
    <property type="project" value="UniProtKB-ARBA"/>
</dbReference>
<proteinExistence type="predicted"/>
<sequence>MNLAKKAGWAILFGCITFLGTELGLRFLRSPSLQYYRDLKVLHTYHPDYYVALEPNQSIFVRHFAGKWEGHFSTNSLGLRGSSEPIPNKPKLLCLGDSLVMGFGVSDEDTFCSLLDGIELKGGARQALNLGVDAYGSLGSFRRMKEMVNRLDSVKEVLFIISPNDFTMPKALADQGILPDDEIDLIRERDPSYKRNFRIQFELTSWSYALQALKLAWEQLRISASVTKIGIEKEIRSAGLSSVSTPEETFGKYLLQSFYRPPKRKDCSLKELSDTGKVGIPTITQTCPEPVPAGIVCAKSASDPSSLASLPELTQKSYESMILFSKEKGFRLIPVIVPMQIEEIFCYQNGGFHELENYAIRASTFFEKRGVRVMQLKKDTLSMCGIDPEGKPKKILDHYIPEDGHFTKIGNRWAADAIAKHLKESGFAL</sequence>
<comment type="caution">
    <text evidence="2">The sequence shown here is derived from an EMBL/GenBank/DDBJ whole genome shotgun (WGS) entry which is preliminary data.</text>
</comment>
<dbReference type="InterPro" id="IPR036514">
    <property type="entry name" value="SGNH_hydro_sf"/>
</dbReference>
<gene>
    <name evidence="1" type="ORF">CH360_07795</name>
    <name evidence="2" type="ORF">CH373_10050</name>
</gene>
<reference evidence="3 4" key="1">
    <citation type="submission" date="2017-07" db="EMBL/GenBank/DDBJ databases">
        <title>Leptospira spp. isolated from tropical soils.</title>
        <authorList>
            <person name="Thibeaux R."/>
            <person name="Iraola G."/>
            <person name="Ferres I."/>
            <person name="Bierque E."/>
            <person name="Girault D."/>
            <person name="Soupe-Gilbert M.-E."/>
            <person name="Picardeau M."/>
            <person name="Goarant C."/>
        </authorList>
    </citation>
    <scope>NUCLEOTIDE SEQUENCE [LARGE SCALE GENOMIC DNA]</scope>
    <source>
        <strain evidence="2 4">FH1-B-B1</strain>
        <strain evidence="1 3">FH1-B-C1</strain>
    </source>
</reference>
<evidence type="ECO:0000313" key="4">
    <source>
        <dbReference type="Proteomes" id="UP000231990"/>
    </source>
</evidence>
<dbReference type="EMBL" id="NPDZ01000005">
    <property type="protein sequence ID" value="PJZ73305.1"/>
    <property type="molecule type" value="Genomic_DNA"/>
</dbReference>
<protein>
    <submittedName>
        <fullName evidence="2">Lipase</fullName>
    </submittedName>
</protein>
<dbReference type="SUPFAM" id="SSF52266">
    <property type="entry name" value="SGNH hydrolase"/>
    <property type="match status" value="1"/>
</dbReference>
<organism evidence="2 4">
    <name type="scientific">Leptospira perolatii</name>
    <dbReference type="NCBI Taxonomy" id="2023191"/>
    <lineage>
        <taxon>Bacteria</taxon>
        <taxon>Pseudomonadati</taxon>
        <taxon>Spirochaetota</taxon>
        <taxon>Spirochaetia</taxon>
        <taxon>Leptospirales</taxon>
        <taxon>Leptospiraceae</taxon>
        <taxon>Leptospira</taxon>
    </lineage>
</organism>
<accession>A0A2M9ZMN6</accession>